<dbReference type="GO" id="GO:0004739">
    <property type="term" value="F:pyruvate dehydrogenase (acetyl-transferring) activity"/>
    <property type="evidence" value="ECO:0007669"/>
    <property type="project" value="UniProtKB-EC"/>
</dbReference>
<dbReference type="Gene3D" id="3.40.50.920">
    <property type="match status" value="1"/>
</dbReference>
<dbReference type="PIRSF" id="PIRSF000156">
    <property type="entry name" value="Pyruvate_dh_E1"/>
    <property type="match status" value="1"/>
</dbReference>
<evidence type="ECO:0000256" key="2">
    <source>
        <dbReference type="ARBA" id="ARBA00001964"/>
    </source>
</evidence>
<dbReference type="Pfam" id="PF17831">
    <property type="entry name" value="PDH_E1_M"/>
    <property type="match status" value="1"/>
</dbReference>
<dbReference type="PANTHER" id="PTHR43825:SF4">
    <property type="entry name" value="PYRUVATE DEHYDROGENASE E1 COMPONENT"/>
    <property type="match status" value="1"/>
</dbReference>
<keyword evidence="9" id="KW-0479">Metal-binding</keyword>
<dbReference type="eggNOG" id="COG2609">
    <property type="taxonomic scope" value="Bacteria"/>
</dbReference>
<dbReference type="OrthoDB" id="9773339at2"/>
<feature type="binding site" evidence="9">
    <location>
        <position position="193"/>
    </location>
    <ligand>
        <name>Mg(2+)</name>
        <dbReference type="ChEBI" id="CHEBI:18420"/>
    </ligand>
</feature>
<evidence type="ECO:0000256" key="3">
    <source>
        <dbReference type="ARBA" id="ARBA00003157"/>
    </source>
</evidence>
<dbReference type="SUPFAM" id="SSF52922">
    <property type="entry name" value="TK C-terminal domain-like"/>
    <property type="match status" value="1"/>
</dbReference>
<dbReference type="Proteomes" id="UP000007123">
    <property type="component" value="Unassembled WGS sequence"/>
</dbReference>
<keyword evidence="12" id="KW-1185">Reference proteome</keyword>
<dbReference type="STRING" id="1156935.QWE_20393"/>
<evidence type="ECO:0000259" key="10">
    <source>
        <dbReference type="SMART" id="SM00861"/>
    </source>
</evidence>
<dbReference type="AlphaFoldDB" id="K2Q1T7"/>
<reference evidence="11 12" key="1">
    <citation type="journal article" date="2012" name="J. Bacteriol.">
        <title>Draft Genome Sequence of Agrobacterium albertimagni Strain AOL15.</title>
        <authorList>
            <person name="Trimble W.L."/>
            <person name="Phung le T."/>
            <person name="Meyer F."/>
            <person name="Gilbert J.A."/>
            <person name="Silver S."/>
        </authorList>
    </citation>
    <scope>NUCLEOTIDE SEQUENCE [LARGE SCALE GENOMIC DNA]</scope>
    <source>
        <strain evidence="11 12">AOL15</strain>
    </source>
</reference>
<organism evidence="11 12">
    <name type="scientific">Agrobacterium albertimagni AOL15</name>
    <dbReference type="NCBI Taxonomy" id="1156935"/>
    <lineage>
        <taxon>Bacteria</taxon>
        <taxon>Pseudomonadati</taxon>
        <taxon>Pseudomonadota</taxon>
        <taxon>Alphaproteobacteria</taxon>
        <taxon>Hyphomicrobiales</taxon>
        <taxon>Rhizobiaceae</taxon>
        <taxon>Rhizobium/Agrobacterium group</taxon>
        <taxon>Agrobacterium</taxon>
    </lineage>
</organism>
<evidence type="ECO:0000256" key="8">
    <source>
        <dbReference type="PIRNR" id="PIRNR000156"/>
    </source>
</evidence>
<dbReference type="RefSeq" id="WP_006728066.1">
    <property type="nucleotide sequence ID" value="NZ_ALJF01000017.1"/>
</dbReference>
<comment type="similarity">
    <text evidence="4">Belongs to the transketolase family.</text>
</comment>
<dbReference type="InterPro" id="IPR051157">
    <property type="entry name" value="PDH/Transketolase"/>
</dbReference>
<dbReference type="InterPro" id="IPR005475">
    <property type="entry name" value="Transketolase-like_Pyr-bd"/>
</dbReference>
<dbReference type="InterPro" id="IPR041621">
    <property type="entry name" value="PDH_E1_M"/>
</dbReference>
<dbReference type="InterPro" id="IPR005474">
    <property type="entry name" value="Transketolase_N"/>
</dbReference>
<feature type="binding site" evidence="9">
    <location>
        <position position="161"/>
    </location>
    <ligand>
        <name>Mg(2+)</name>
        <dbReference type="ChEBI" id="CHEBI:18420"/>
    </ligand>
</feature>
<dbReference type="PANTHER" id="PTHR43825">
    <property type="entry name" value="PYRUVATE DEHYDROGENASE E1 COMPONENT"/>
    <property type="match status" value="1"/>
</dbReference>
<protein>
    <recommendedName>
        <fullName evidence="5 8">Pyruvate dehydrogenase E1 component</fullName>
        <ecNumber evidence="8">1.2.4.1</ecNumber>
    </recommendedName>
</protein>
<dbReference type="InterPro" id="IPR009014">
    <property type="entry name" value="Transketo_C/PFOR_II"/>
</dbReference>
<comment type="cofactor">
    <cofactor evidence="2 8">
        <name>thiamine diphosphate</name>
        <dbReference type="ChEBI" id="CHEBI:58937"/>
    </cofactor>
</comment>
<name>K2Q1T7_9HYPH</name>
<evidence type="ECO:0000256" key="4">
    <source>
        <dbReference type="ARBA" id="ARBA00007131"/>
    </source>
</evidence>
<dbReference type="SUPFAM" id="SSF52518">
    <property type="entry name" value="Thiamin diphosphate-binding fold (THDP-binding)"/>
    <property type="match status" value="2"/>
</dbReference>
<dbReference type="EMBL" id="ALJF01000017">
    <property type="protein sequence ID" value="EKF57684.1"/>
    <property type="molecule type" value="Genomic_DNA"/>
</dbReference>
<dbReference type="GO" id="GO:0046872">
    <property type="term" value="F:metal ion binding"/>
    <property type="evidence" value="ECO:0007669"/>
    <property type="project" value="UniProtKB-KW"/>
</dbReference>
<evidence type="ECO:0000313" key="11">
    <source>
        <dbReference type="EMBL" id="EKF57684.1"/>
    </source>
</evidence>
<keyword evidence="8" id="KW-0560">Oxidoreductase</keyword>
<sequence>MKSSLSQENLQILKDLERQVLWHACWMIHNANHIREKGEVKVGGHQASSASMVSIMTALYFHSLKAEDRIAVKPHASPVFHAIQFLMGNQSREKLINFRGFGGAQSYPSRTKDGDDVDFSTGSVGLGVAITAFASIIQDYIAAKSVSPPRPMGRMIALVGDAELDEGNIYECLQEGWKHDLRNTWWIIDYNRQSLDGVVREGLWQRIQAIFTAFGWDVKVLKYGALQEAAFSEPGGIALRDWIDHCPNQLYSALAFQGGAAWRKRLTDEIGDQGEVTRLIDRRTDAELSELMNNLGGHCLETLTTTFASIDHDRPTVFLAYTIKGWGTPLAGHKDNHAGLMTKAQMEAFQNRIGVAAGEEWEEFGAIEDASAVKTYLKTIPFFAKGTRRYTAAPIASPGPFFLDDRELSTQAGFGKILDAIARRDDDLSNRIVTTAPDVTVSTNLGPWVNRRGLFARDALSDTFQDEKVPSTQKWSFGPKGQHIELGIAEMNLFLLLGAAGLSHSLFGERLIPIGTVYDPFVARGLDALNYACYQDARFMIVGTPSGVTLAPEGGAHQSIGQQLIGMSQDGLASFEPAYLDELSVIMDWSFDYMQREGKGAHDARTWLRDEAGGSVYLRLTTRPLEQPVRRESEAFRQGVVDGAYWLREPQPNTSLVLAYQGCVAPEVLTAAGTLAERHRDVAVLAVTSADRLNAGWTAAQRARRHGYAAARSHVENLLAPLPRHAHMTTVTDGHPATLGWLGSVHGHALTSLGVEHFGQTGTIADLYAHFGIDTTSIIEAAEAAARHSHRHAAGLTIVA</sequence>
<evidence type="ECO:0000313" key="12">
    <source>
        <dbReference type="Proteomes" id="UP000007123"/>
    </source>
</evidence>
<feature type="domain" description="Transketolase-like pyrimidine-binding" evidence="10">
    <location>
        <begin position="408"/>
        <end position="627"/>
    </location>
</feature>
<gene>
    <name evidence="11" type="ORF">QWE_20393</name>
</gene>
<keyword evidence="6 8" id="KW-0786">Thiamine pyrophosphate</keyword>
<keyword evidence="8 11" id="KW-0670">Pyruvate</keyword>
<keyword evidence="9" id="KW-0460">Magnesium</keyword>
<feature type="binding site" evidence="9">
    <location>
        <position position="191"/>
    </location>
    <ligand>
        <name>Mg(2+)</name>
        <dbReference type="ChEBI" id="CHEBI:18420"/>
    </ligand>
</feature>
<proteinExistence type="inferred from homology"/>
<dbReference type="Pfam" id="PF22613">
    <property type="entry name" value="Transketolase_C_1"/>
    <property type="match status" value="1"/>
</dbReference>
<evidence type="ECO:0000256" key="7">
    <source>
        <dbReference type="ARBA" id="ARBA00051231"/>
    </source>
</evidence>
<dbReference type="Pfam" id="PF00456">
    <property type="entry name" value="Transketolase_N"/>
    <property type="match status" value="1"/>
</dbReference>
<dbReference type="SMART" id="SM00861">
    <property type="entry name" value="Transket_pyr"/>
    <property type="match status" value="1"/>
</dbReference>
<comment type="cofactor">
    <cofactor evidence="1 9">
        <name>Mg(2+)</name>
        <dbReference type="ChEBI" id="CHEBI:18420"/>
    </cofactor>
</comment>
<comment type="catalytic activity">
    <reaction evidence="7 8">
        <text>N(6)-[(R)-lipoyl]-L-lysyl-[protein] + pyruvate + H(+) = N(6)-[(R)-S(8)-acetyldihydrolipoyl]-L-lysyl-[protein] + CO2</text>
        <dbReference type="Rhea" id="RHEA:19189"/>
        <dbReference type="Rhea" id="RHEA-COMP:10474"/>
        <dbReference type="Rhea" id="RHEA-COMP:10478"/>
        <dbReference type="ChEBI" id="CHEBI:15361"/>
        <dbReference type="ChEBI" id="CHEBI:15378"/>
        <dbReference type="ChEBI" id="CHEBI:16526"/>
        <dbReference type="ChEBI" id="CHEBI:83099"/>
        <dbReference type="ChEBI" id="CHEBI:83111"/>
        <dbReference type="EC" id="1.2.4.1"/>
    </reaction>
</comment>
<dbReference type="InterPro" id="IPR029061">
    <property type="entry name" value="THDP-binding"/>
</dbReference>
<dbReference type="Gene3D" id="3.40.50.970">
    <property type="match status" value="2"/>
</dbReference>
<dbReference type="InterPro" id="IPR055152">
    <property type="entry name" value="Transketolase-like_C_2"/>
</dbReference>
<comment type="caution">
    <text evidence="11">The sequence shown here is derived from an EMBL/GenBank/DDBJ whole genome shotgun (WGS) entry which is preliminary data.</text>
</comment>
<comment type="function">
    <text evidence="3 8">Component of the pyruvate dehydrogenase (PDH) complex, that catalyzes the overall conversion of pyruvate to acetyl-CoA and CO(2).</text>
</comment>
<dbReference type="InterPro" id="IPR004660">
    <property type="entry name" value="PDH_E1"/>
</dbReference>
<evidence type="ECO:0000256" key="9">
    <source>
        <dbReference type="PIRSR" id="PIRSR000156-1"/>
    </source>
</evidence>
<evidence type="ECO:0000256" key="5">
    <source>
        <dbReference type="ARBA" id="ARBA00017172"/>
    </source>
</evidence>
<evidence type="ECO:0000256" key="6">
    <source>
        <dbReference type="ARBA" id="ARBA00023052"/>
    </source>
</evidence>
<dbReference type="PATRIC" id="fig|1156935.5.peg.4154"/>
<dbReference type="EC" id="1.2.4.1" evidence="8"/>
<evidence type="ECO:0000256" key="1">
    <source>
        <dbReference type="ARBA" id="ARBA00001946"/>
    </source>
</evidence>
<accession>K2Q1T7</accession>